<name>A0ABD1EVS3_HYPHA</name>
<reference evidence="6 7" key="1">
    <citation type="submission" date="2024-05" db="EMBL/GenBank/DDBJ databases">
        <title>Genetic variation in Jamaican populations of the coffee berry borer (Hypothenemus hampei).</title>
        <authorList>
            <person name="Errbii M."/>
            <person name="Myrie A."/>
        </authorList>
    </citation>
    <scope>NUCLEOTIDE SEQUENCE [LARGE SCALE GENOMIC DNA]</scope>
    <source>
        <strain evidence="6">JA-Hopewell-2020-01-JO</strain>
        <tissue evidence="6">Whole body</tissue>
    </source>
</reference>
<protein>
    <recommendedName>
        <fullName evidence="5">RING-type domain-containing protein</fullName>
    </recommendedName>
</protein>
<evidence type="ECO:0000256" key="4">
    <source>
        <dbReference type="PROSITE-ProRule" id="PRU00175"/>
    </source>
</evidence>
<accession>A0ABD1EVS3</accession>
<feature type="domain" description="RING-type" evidence="5">
    <location>
        <begin position="30"/>
        <end position="70"/>
    </location>
</feature>
<evidence type="ECO:0000313" key="6">
    <source>
        <dbReference type="EMBL" id="KAL1502092.1"/>
    </source>
</evidence>
<dbReference type="PANTHER" id="PTHR45877">
    <property type="entry name" value="E3 UBIQUITIN-PROTEIN LIGASE SIAH2"/>
    <property type="match status" value="1"/>
</dbReference>
<evidence type="ECO:0000256" key="3">
    <source>
        <dbReference type="ARBA" id="ARBA00022833"/>
    </source>
</evidence>
<evidence type="ECO:0000256" key="2">
    <source>
        <dbReference type="ARBA" id="ARBA00022771"/>
    </source>
</evidence>
<dbReference type="InterPro" id="IPR004162">
    <property type="entry name" value="SINA-like_animal"/>
</dbReference>
<dbReference type="Proteomes" id="UP001566132">
    <property type="component" value="Unassembled WGS sequence"/>
</dbReference>
<sequence length="106" mass="12136">METPQIVFCSENINVIIKNMDTSLIEYLECPICYDFMSGQIMICVKGHSICHECYRRMNEEGRFLCPTCHNGILGNRNITLEKVSSKIKALMEVNNNAVLCKFLII</sequence>
<dbReference type="Gene3D" id="3.30.40.10">
    <property type="entry name" value="Zinc/RING finger domain, C3HC4 (zinc finger)"/>
    <property type="match status" value="1"/>
</dbReference>
<keyword evidence="3" id="KW-0862">Zinc</keyword>
<dbReference type="InterPro" id="IPR049548">
    <property type="entry name" value="Sina-like_RING"/>
</dbReference>
<proteinExistence type="predicted"/>
<dbReference type="PANTHER" id="PTHR45877:SF2">
    <property type="entry name" value="E3 UBIQUITIN-PROTEIN LIGASE SINA-RELATED"/>
    <property type="match status" value="1"/>
</dbReference>
<dbReference type="GO" id="GO:0008270">
    <property type="term" value="F:zinc ion binding"/>
    <property type="evidence" value="ECO:0007669"/>
    <property type="project" value="UniProtKB-KW"/>
</dbReference>
<comment type="caution">
    <text evidence="6">The sequence shown here is derived from an EMBL/GenBank/DDBJ whole genome shotgun (WGS) entry which is preliminary data.</text>
</comment>
<dbReference type="InterPro" id="IPR013083">
    <property type="entry name" value="Znf_RING/FYVE/PHD"/>
</dbReference>
<evidence type="ECO:0000313" key="7">
    <source>
        <dbReference type="Proteomes" id="UP001566132"/>
    </source>
</evidence>
<keyword evidence="2 4" id="KW-0863">Zinc-finger</keyword>
<dbReference type="EMBL" id="JBDJPC010000005">
    <property type="protein sequence ID" value="KAL1502092.1"/>
    <property type="molecule type" value="Genomic_DNA"/>
</dbReference>
<evidence type="ECO:0000256" key="1">
    <source>
        <dbReference type="ARBA" id="ARBA00022723"/>
    </source>
</evidence>
<dbReference type="InterPro" id="IPR001841">
    <property type="entry name" value="Znf_RING"/>
</dbReference>
<dbReference type="Pfam" id="PF21362">
    <property type="entry name" value="Sina_RING"/>
    <property type="match status" value="1"/>
</dbReference>
<keyword evidence="7" id="KW-1185">Reference proteome</keyword>
<gene>
    <name evidence="6" type="ORF">ABEB36_007289</name>
</gene>
<dbReference type="PROSITE" id="PS50089">
    <property type="entry name" value="ZF_RING_2"/>
    <property type="match status" value="1"/>
</dbReference>
<dbReference type="SUPFAM" id="SSF57850">
    <property type="entry name" value="RING/U-box"/>
    <property type="match status" value="1"/>
</dbReference>
<organism evidence="6 7">
    <name type="scientific">Hypothenemus hampei</name>
    <name type="common">Coffee berry borer</name>
    <dbReference type="NCBI Taxonomy" id="57062"/>
    <lineage>
        <taxon>Eukaryota</taxon>
        <taxon>Metazoa</taxon>
        <taxon>Ecdysozoa</taxon>
        <taxon>Arthropoda</taxon>
        <taxon>Hexapoda</taxon>
        <taxon>Insecta</taxon>
        <taxon>Pterygota</taxon>
        <taxon>Neoptera</taxon>
        <taxon>Endopterygota</taxon>
        <taxon>Coleoptera</taxon>
        <taxon>Polyphaga</taxon>
        <taxon>Cucujiformia</taxon>
        <taxon>Curculionidae</taxon>
        <taxon>Scolytinae</taxon>
        <taxon>Hypothenemus</taxon>
    </lineage>
</organism>
<dbReference type="AlphaFoldDB" id="A0ABD1EVS3"/>
<evidence type="ECO:0000259" key="5">
    <source>
        <dbReference type="PROSITE" id="PS50089"/>
    </source>
</evidence>
<keyword evidence="1" id="KW-0479">Metal-binding</keyword>